<proteinExistence type="predicted"/>
<dbReference type="EMBL" id="KV423916">
    <property type="protein sequence ID" value="KZT62468.1"/>
    <property type="molecule type" value="Genomic_DNA"/>
</dbReference>
<evidence type="ECO:0008006" key="3">
    <source>
        <dbReference type="Google" id="ProtNLM"/>
    </source>
</evidence>
<organism evidence="1 2">
    <name type="scientific">Calocera cornea HHB12733</name>
    <dbReference type="NCBI Taxonomy" id="1353952"/>
    <lineage>
        <taxon>Eukaryota</taxon>
        <taxon>Fungi</taxon>
        <taxon>Dikarya</taxon>
        <taxon>Basidiomycota</taxon>
        <taxon>Agaricomycotina</taxon>
        <taxon>Dacrymycetes</taxon>
        <taxon>Dacrymycetales</taxon>
        <taxon>Dacrymycetaceae</taxon>
        <taxon>Calocera</taxon>
    </lineage>
</organism>
<reference evidence="1 2" key="1">
    <citation type="journal article" date="2016" name="Mol. Biol. Evol.">
        <title>Comparative Genomics of Early-Diverging Mushroom-Forming Fungi Provides Insights into the Origins of Lignocellulose Decay Capabilities.</title>
        <authorList>
            <person name="Nagy L.G."/>
            <person name="Riley R."/>
            <person name="Tritt A."/>
            <person name="Adam C."/>
            <person name="Daum C."/>
            <person name="Floudas D."/>
            <person name="Sun H."/>
            <person name="Yadav J.S."/>
            <person name="Pangilinan J."/>
            <person name="Larsson K.H."/>
            <person name="Matsuura K."/>
            <person name="Barry K."/>
            <person name="Labutti K."/>
            <person name="Kuo R."/>
            <person name="Ohm R.A."/>
            <person name="Bhattacharya S.S."/>
            <person name="Shirouzu T."/>
            <person name="Yoshinaga Y."/>
            <person name="Martin F.M."/>
            <person name="Grigoriev I.V."/>
            <person name="Hibbett D.S."/>
        </authorList>
    </citation>
    <scope>NUCLEOTIDE SEQUENCE [LARGE SCALE GENOMIC DNA]</scope>
    <source>
        <strain evidence="1 2">HHB12733</strain>
    </source>
</reference>
<dbReference type="InParanoid" id="A0A165JZF8"/>
<evidence type="ECO:0000313" key="1">
    <source>
        <dbReference type="EMBL" id="KZT62468.1"/>
    </source>
</evidence>
<accession>A0A165JZF8</accession>
<evidence type="ECO:0000313" key="2">
    <source>
        <dbReference type="Proteomes" id="UP000076842"/>
    </source>
</evidence>
<sequence>MTADFDSVLGRCPLEIWITILRLATEEAQPDSCNALVINAYDHRAASQRAEAVQNILRFTTVSKTWHAIVQPFLFQWIRLRRNARGQDPHKLGLLLQKEFDGRPRGVHVQRLTLHMSGPEWLDKRQACIAVISQCTRLEEFECESPIMMTMRGGGHDVGADLIRALLDTCRGSLRRVFISGKQMHPVHLYTELLSKCPRLEHLECACWNLDGWSLQVPSLALSVKQALWLQSFTWVTGHTAFMQFFSDLQMPSLRKVYISDESPSLTLEPNTLLPEVDRFFRVHGTQLLSVELSDGIWLLDHKQGMASAILAHCPNLESFAFNLYACQPDGLVKAHDHLRRIMCYQLRLPPSSPDMDSHLKRVQDIILTLCRYRKLESIRCMDIPTSFTSSNPDELSGEGYVYRKVTQNLAAIAGSQGVRFEDRGGQHMADGPVIPKRREQHLGISDIFVH</sequence>
<protein>
    <recommendedName>
        <fullName evidence="3">F-box domain-containing protein</fullName>
    </recommendedName>
</protein>
<keyword evidence="2" id="KW-1185">Reference proteome</keyword>
<dbReference type="Proteomes" id="UP000076842">
    <property type="component" value="Unassembled WGS sequence"/>
</dbReference>
<gene>
    <name evidence="1" type="ORF">CALCODRAFT_204213</name>
</gene>
<dbReference type="Gene3D" id="3.80.10.10">
    <property type="entry name" value="Ribonuclease Inhibitor"/>
    <property type="match status" value="1"/>
</dbReference>
<dbReference type="AlphaFoldDB" id="A0A165JZF8"/>
<dbReference type="InterPro" id="IPR032675">
    <property type="entry name" value="LRR_dom_sf"/>
</dbReference>
<name>A0A165JZF8_9BASI</name>